<feature type="domain" description="RNA 3'-terminal phosphate cyclase" evidence="1">
    <location>
        <begin position="41"/>
        <end position="317"/>
    </location>
</feature>
<name>I7AEV9_ENCRO</name>
<evidence type="ECO:0000313" key="4">
    <source>
        <dbReference type="Proteomes" id="UP000010094"/>
    </source>
</evidence>
<dbReference type="KEGG" id="ero:EROM_060980"/>
<dbReference type="GO" id="GO:0004521">
    <property type="term" value="F:RNA endonuclease activity"/>
    <property type="evidence" value="ECO:0007669"/>
    <property type="project" value="TreeGrafter"/>
</dbReference>
<dbReference type="SUPFAM" id="SSF55205">
    <property type="entry name" value="EPT/RTPC-like"/>
    <property type="match status" value="1"/>
</dbReference>
<dbReference type="HOGENOM" id="CLU_027882_1_0_1"/>
<dbReference type="RefSeq" id="XP_009264687.1">
    <property type="nucleotide sequence ID" value="XM_009266412.1"/>
</dbReference>
<dbReference type="InterPro" id="IPR000228">
    <property type="entry name" value="RNA3'_term_phos_cyc"/>
</dbReference>
<dbReference type="InterPro" id="IPR013792">
    <property type="entry name" value="RNA3'P_cycl/enolpyr_Trfase_a/b"/>
</dbReference>
<dbReference type="GO" id="GO:0000479">
    <property type="term" value="P:endonucleolytic cleavage of tricistronic rRNA transcript (SSU-rRNA, 5.8S rRNA, LSU-rRNA)"/>
    <property type="evidence" value="ECO:0007669"/>
    <property type="project" value="TreeGrafter"/>
</dbReference>
<evidence type="ECO:0000259" key="1">
    <source>
        <dbReference type="Pfam" id="PF01137"/>
    </source>
</evidence>
<keyword evidence="4" id="KW-1185">Reference proteome</keyword>
<dbReference type="Gene3D" id="3.30.360.20">
    <property type="entry name" value="RNA 3'-terminal phosphate cyclase, insert domain"/>
    <property type="match status" value="1"/>
</dbReference>
<dbReference type="InterPro" id="IPR013791">
    <property type="entry name" value="RNA3'-term_phos_cycl_insert"/>
</dbReference>
<dbReference type="PANTHER" id="PTHR11096">
    <property type="entry name" value="RNA 3' TERMINAL PHOSPHATE CYCLASE"/>
    <property type="match status" value="1"/>
</dbReference>
<dbReference type="Pfam" id="PF05189">
    <property type="entry name" value="RTC_insert"/>
    <property type="match status" value="1"/>
</dbReference>
<gene>
    <name evidence="3" type="ordered locus">EROM_060980</name>
</gene>
<accession>I7AEV9</accession>
<feature type="domain" description="RNA 3'-terminal phosphate cyclase insert" evidence="2">
    <location>
        <begin position="170"/>
        <end position="263"/>
    </location>
</feature>
<dbReference type="Pfam" id="PF01137">
    <property type="entry name" value="RTC"/>
    <property type="match status" value="1"/>
</dbReference>
<proteinExistence type="predicted"/>
<evidence type="ECO:0000313" key="3">
    <source>
        <dbReference type="EMBL" id="AFN83190.1"/>
    </source>
</evidence>
<dbReference type="PANTHER" id="PTHR11096:SF1">
    <property type="entry name" value="RNA 3'-TERMINAL PHOSPHATE CYCLASE-LIKE PROTEIN"/>
    <property type="match status" value="1"/>
</dbReference>
<protein>
    <submittedName>
        <fullName evidence="3">RNA 3'terminal phosphate cyclase</fullName>
    </submittedName>
</protein>
<dbReference type="AlphaFoldDB" id="I7AEV9"/>
<dbReference type="EMBL" id="CP003523">
    <property type="protein sequence ID" value="AFN83190.1"/>
    <property type="molecule type" value="Genomic_DNA"/>
</dbReference>
<dbReference type="GO" id="GO:0005730">
    <property type="term" value="C:nucleolus"/>
    <property type="evidence" value="ECO:0007669"/>
    <property type="project" value="TreeGrafter"/>
</dbReference>
<dbReference type="InterPro" id="IPR036553">
    <property type="entry name" value="RPTC_insert"/>
</dbReference>
<dbReference type="VEuPathDB" id="MicrosporidiaDB:EROM_060980"/>
<dbReference type="GeneID" id="20521494"/>
<reference evidence="3 4" key="1">
    <citation type="journal article" date="2012" name="Proc. Natl. Acad. Sci. U.S.A.">
        <title>Gain and loss of multiple functionally related, horizontally transferred genes in the reduced genomes of two microsporidian parasites.</title>
        <authorList>
            <person name="Pombert J.-F."/>
            <person name="Selman M."/>
            <person name="Burki F."/>
            <person name="Bardell F.T."/>
            <person name="Farinelli L."/>
            <person name="Solter L.F."/>
            <person name="Whitman D.W."/>
            <person name="Weiss L.M."/>
            <person name="Corradi N."/>
            <person name="Keeling P.J."/>
        </authorList>
    </citation>
    <scope>NUCLEOTIDE SEQUENCE [LARGE SCALE GENOMIC DNA]</scope>
    <source>
        <strain evidence="3 4">SJ-2008</strain>
    </source>
</reference>
<dbReference type="Gene3D" id="3.65.10.20">
    <property type="entry name" value="RNA 3'-terminal phosphate cyclase domain"/>
    <property type="match status" value="1"/>
</dbReference>
<dbReference type="InterPro" id="IPR023797">
    <property type="entry name" value="RNA3'_phos_cyclase_dom"/>
</dbReference>
<evidence type="ECO:0000259" key="2">
    <source>
        <dbReference type="Pfam" id="PF05189"/>
    </source>
</evidence>
<dbReference type="Proteomes" id="UP000010094">
    <property type="component" value="Chromosome VI"/>
</dbReference>
<dbReference type="OrthoDB" id="2194813at2759"/>
<dbReference type="InterPro" id="IPR037136">
    <property type="entry name" value="RNA3'_phos_cyclase_dom_sf"/>
</dbReference>
<organism evidence="3 4">
    <name type="scientific">Encephalitozoon romaleae (strain SJ-2008)</name>
    <name type="common">Microsporidian parasite</name>
    <dbReference type="NCBI Taxonomy" id="1178016"/>
    <lineage>
        <taxon>Eukaryota</taxon>
        <taxon>Fungi</taxon>
        <taxon>Fungi incertae sedis</taxon>
        <taxon>Microsporidia</taxon>
        <taxon>Unikaryonidae</taxon>
        <taxon>Encephalitozoon</taxon>
    </lineage>
</organism>
<sequence>MNCVNEMIFDCEKSLELILVYSLLSKSKVKVLVKRRQKMAKSFAKLLQKISHGTAYSLSEGYMAFTPGSLKGGEVAIQCEEEISLYIEPILVLCPFVIEPLKIKFKGITNGKLCTDLIRIAHFDVLKRFGVKECEVVVKKRGFGPVGKGEVVFTVDSPGKISTVRLERLEKIVKIRGLVLSSRVSSIPTKEMTERIKELMGDVSNTKVFSNMSNRLDSGPSPGFQCAVFAESKNGIYYSVMSGEGLTPKETATIACKDLLRSIRHGGVFDKKLLYLALSLMSLSSPSIGSLWVGKVDSDVKIILDLLRQFFGFEYEIRKSGEGDVVYGAGCGLSRIPRQLK</sequence>